<dbReference type="InterPro" id="IPR002716">
    <property type="entry name" value="PIN_dom"/>
</dbReference>
<sequence>MIFVDSSFFIALILENDQWHDKALKLIPKLEKSQKMVSGLIISETVTIIGSRAGGKAGKMIYDNIKDNCKIFPQEQSLYDHAIYTYLQYDGTLSLTDSVTIEIMKNCNIQKIVSFDSDFDKVKGIQRIH</sequence>
<proteinExistence type="predicted"/>
<dbReference type="PANTHER" id="PTHR42188">
    <property type="entry name" value="23S RRNA-SPECIFIC ENDONUCLEASE VAPC20"/>
    <property type="match status" value="1"/>
</dbReference>
<reference evidence="3" key="2">
    <citation type="submission" date="2014-09" db="EMBL/GenBank/DDBJ databases">
        <authorList>
            <person name="Bishop-Lilly K.A."/>
            <person name="Broomall S.M."/>
            <person name="Chain P.S."/>
            <person name="Chertkov O."/>
            <person name="Coyne S.R."/>
            <person name="Daligault H.E."/>
            <person name="Davenport K.W."/>
            <person name="Erkkila T."/>
            <person name="Frey K.G."/>
            <person name="Gibbons H.S."/>
            <person name="Gu W."/>
            <person name="Jaissle J."/>
            <person name="Johnson S.L."/>
            <person name="Koroleva G.I."/>
            <person name="Ladner J.T."/>
            <person name="Lo C.-C."/>
            <person name="Minogue T.D."/>
            <person name="Munk C."/>
            <person name="Palacios G.F."/>
            <person name="Redden C.L."/>
            <person name="Rosenzweig C.N."/>
            <person name="Scholz M.B."/>
            <person name="Teshima H."/>
            <person name="Xu Y."/>
        </authorList>
    </citation>
    <scope>NUCLEOTIDE SEQUENCE</scope>
    <source>
        <strain evidence="3">Mb9</strain>
    </source>
</reference>
<evidence type="ECO:0000313" key="4">
    <source>
        <dbReference type="Proteomes" id="UP000029661"/>
    </source>
</evidence>
<dbReference type="GeneID" id="26738717"/>
<evidence type="ECO:0000313" key="3">
    <source>
        <dbReference type="EMBL" id="CEL24105.1"/>
    </source>
</evidence>
<keyword evidence="5" id="KW-1185">Reference proteome</keyword>
<dbReference type="EMBL" id="LN734822">
    <property type="protein sequence ID" value="CEL24105.1"/>
    <property type="molecule type" value="Genomic_DNA"/>
</dbReference>
<dbReference type="Proteomes" id="UP000062768">
    <property type="component" value="Chromosome I"/>
</dbReference>
<evidence type="ECO:0000313" key="5">
    <source>
        <dbReference type="Proteomes" id="UP000062768"/>
    </source>
</evidence>
<dbReference type="GO" id="GO:0016075">
    <property type="term" value="P:rRNA catabolic process"/>
    <property type="evidence" value="ECO:0007669"/>
    <property type="project" value="TreeGrafter"/>
</dbReference>
<dbReference type="Gene3D" id="3.40.50.1010">
    <property type="entry name" value="5'-nuclease"/>
    <property type="match status" value="1"/>
</dbReference>
<dbReference type="RefSeq" id="WP_048085592.1">
    <property type="nucleotide sequence ID" value="NZ_CP006933.1"/>
</dbReference>
<dbReference type="GO" id="GO:0004521">
    <property type="term" value="F:RNA endonuclease activity"/>
    <property type="evidence" value="ECO:0007669"/>
    <property type="project" value="InterPro"/>
</dbReference>
<dbReference type="AlphaFoldDB" id="A0A089ZHC1"/>
<dbReference type="InterPro" id="IPR039018">
    <property type="entry name" value="VapC20-like"/>
</dbReference>
<evidence type="ECO:0000259" key="1">
    <source>
        <dbReference type="Pfam" id="PF01850"/>
    </source>
</evidence>
<dbReference type="EMBL" id="CP006933">
    <property type="protein sequence ID" value="AIS32705.1"/>
    <property type="molecule type" value="Genomic_DNA"/>
</dbReference>
<dbReference type="KEGG" id="mfc:BRM9_1901"/>
<dbReference type="Proteomes" id="UP000029661">
    <property type="component" value="Chromosome"/>
</dbReference>
<name>A0A089ZHC1_METFO</name>
<gene>
    <name evidence="2" type="ORF">BRM9_1901</name>
    <name evidence="3" type="ORF">MB9_0458</name>
</gene>
<accession>A0A089ZHC1</accession>
<feature type="domain" description="PIN" evidence="1">
    <location>
        <begin position="2"/>
        <end position="123"/>
    </location>
</feature>
<dbReference type="PATRIC" id="fig|2162.10.peg.473"/>
<dbReference type="STRING" id="2162.BRM9_1901"/>
<evidence type="ECO:0000313" key="2">
    <source>
        <dbReference type="EMBL" id="AIS32705.1"/>
    </source>
</evidence>
<dbReference type="Pfam" id="PF01850">
    <property type="entry name" value="PIN"/>
    <property type="match status" value="1"/>
</dbReference>
<organism evidence="2 4">
    <name type="scientific">Methanobacterium formicicum</name>
    <dbReference type="NCBI Taxonomy" id="2162"/>
    <lineage>
        <taxon>Archaea</taxon>
        <taxon>Methanobacteriati</taxon>
        <taxon>Methanobacteriota</taxon>
        <taxon>Methanomada group</taxon>
        <taxon>Methanobacteria</taxon>
        <taxon>Methanobacteriales</taxon>
        <taxon>Methanobacteriaceae</taxon>
        <taxon>Methanobacterium</taxon>
    </lineage>
</organism>
<dbReference type="InterPro" id="IPR029060">
    <property type="entry name" value="PIN-like_dom_sf"/>
</dbReference>
<protein>
    <submittedName>
        <fullName evidence="2">PIN domain-containing protein</fullName>
    </submittedName>
</protein>
<reference evidence="2" key="1">
    <citation type="submission" date="2013-12" db="EMBL/GenBank/DDBJ databases">
        <title>The complete genome sequence of Methanobacterium sp. BRM9.</title>
        <authorList>
            <consortium name="Pastoral Greenhouse Gas Research Consortium"/>
            <person name="Kelly W.J."/>
            <person name="Leahy S.C."/>
            <person name="Perry R."/>
            <person name="Li D."/>
            <person name="Altermann E."/>
            <person name="Lambie S.C."/>
            <person name="Attwood G.T."/>
        </authorList>
    </citation>
    <scope>NUCLEOTIDE SEQUENCE [LARGE SCALE GENOMIC DNA]</scope>
    <source>
        <strain evidence="2">BRM9</strain>
    </source>
</reference>
<dbReference type="PANTHER" id="PTHR42188:SF1">
    <property type="entry name" value="23S RRNA-SPECIFIC ENDONUCLEASE VAPC20"/>
    <property type="match status" value="1"/>
</dbReference>
<dbReference type="SUPFAM" id="SSF88723">
    <property type="entry name" value="PIN domain-like"/>
    <property type="match status" value="1"/>
</dbReference>